<accession>A0A427YER0</accession>
<dbReference type="PROSITE" id="PS51513">
    <property type="entry name" value="FFD"/>
    <property type="match status" value="1"/>
</dbReference>
<feature type="compositionally biased region" description="Polar residues" evidence="2">
    <location>
        <begin position="144"/>
        <end position="153"/>
    </location>
</feature>
<evidence type="ECO:0000313" key="5">
    <source>
        <dbReference type="Proteomes" id="UP000279259"/>
    </source>
</evidence>
<dbReference type="SUPFAM" id="SSF50182">
    <property type="entry name" value="Sm-like ribonucleoproteins"/>
    <property type="match status" value="1"/>
</dbReference>
<feature type="region of interest" description="Disordered" evidence="2">
    <location>
        <begin position="346"/>
        <end position="370"/>
    </location>
</feature>
<sequence length="396" mass="40748">MDYTQFKGRPFAVISKLGVRYTGIFDHISQEDQTICLSQVYNHGTEDRPTAKKLPGSATTLGWVRFHTESIESIALVENYVPPGGEQPVDPILASVSTTAPSQAAVPATAPTAVPAAVAPAPSQAPLSAAASSSRSPLRHNLPSRPTGSANSAATALDRVQQSLSELSVNGAGGGGGARPRRQPYAPRAPGPAHPIEVPDTEFDFSKGTEALEAERTARKAAGGETGKGKGKSENGDNGDIDTPTDEGEPELPPHPIAIQPAPNGNGNGHGPDAATSPGAGPAGRKGSASGSPAYVKSSFFDTLSGESSRKPGVRTERTEGEVGEGTEAVLVVDGEDMVEEDMVKPKVASVKEGNSNTAGVDTTAEGDLEASVVDTGAEGVMVRVRLKPRRAHNSD</sequence>
<dbReference type="OrthoDB" id="21539at2759"/>
<dbReference type="Proteomes" id="UP000279259">
    <property type="component" value="Unassembled WGS sequence"/>
</dbReference>
<feature type="compositionally biased region" description="Acidic residues" evidence="2">
    <location>
        <begin position="237"/>
        <end position="250"/>
    </location>
</feature>
<reference evidence="4 5" key="1">
    <citation type="submission" date="2018-11" db="EMBL/GenBank/DDBJ databases">
        <title>Genome sequence of Saitozyma podzolica DSM 27192.</title>
        <authorList>
            <person name="Aliyu H."/>
            <person name="Gorte O."/>
            <person name="Ochsenreither K."/>
        </authorList>
    </citation>
    <scope>NUCLEOTIDE SEQUENCE [LARGE SCALE GENOMIC DNA]</scope>
    <source>
        <strain evidence="4 5">DSM 27192</strain>
    </source>
</reference>
<feature type="region of interest" description="Disordered" evidence="2">
    <location>
        <begin position="125"/>
        <end position="153"/>
    </location>
</feature>
<dbReference type="SMART" id="SM01271">
    <property type="entry name" value="LSM14"/>
    <property type="match status" value="1"/>
</dbReference>
<feature type="region of interest" description="Disordered" evidence="2">
    <location>
        <begin position="167"/>
        <end position="201"/>
    </location>
</feature>
<name>A0A427YER0_9TREE</name>
<organism evidence="4 5">
    <name type="scientific">Saitozyma podzolica</name>
    <dbReference type="NCBI Taxonomy" id="1890683"/>
    <lineage>
        <taxon>Eukaryota</taxon>
        <taxon>Fungi</taxon>
        <taxon>Dikarya</taxon>
        <taxon>Basidiomycota</taxon>
        <taxon>Agaricomycotina</taxon>
        <taxon>Tremellomycetes</taxon>
        <taxon>Tremellales</taxon>
        <taxon>Trimorphomycetaceae</taxon>
        <taxon>Saitozyma</taxon>
    </lineage>
</organism>
<dbReference type="GO" id="GO:0000932">
    <property type="term" value="C:P-body"/>
    <property type="evidence" value="ECO:0007669"/>
    <property type="project" value="TreeGrafter"/>
</dbReference>
<dbReference type="GO" id="GO:0034063">
    <property type="term" value="P:stress granule assembly"/>
    <property type="evidence" value="ECO:0007669"/>
    <property type="project" value="TreeGrafter"/>
</dbReference>
<dbReference type="GO" id="GO:0003729">
    <property type="term" value="F:mRNA binding"/>
    <property type="evidence" value="ECO:0007669"/>
    <property type="project" value="TreeGrafter"/>
</dbReference>
<evidence type="ECO:0000256" key="1">
    <source>
        <dbReference type="PROSITE-ProRule" id="PRU00846"/>
    </source>
</evidence>
<dbReference type="InterPro" id="IPR025609">
    <property type="entry name" value="Lsm14-like_N"/>
</dbReference>
<comment type="caution">
    <text evidence="4">The sequence shown here is derived from an EMBL/GenBank/DDBJ whole genome shotgun (WGS) entry which is preliminary data.</text>
</comment>
<dbReference type="GO" id="GO:0033962">
    <property type="term" value="P:P-body assembly"/>
    <property type="evidence" value="ECO:0007669"/>
    <property type="project" value="TreeGrafter"/>
</dbReference>
<dbReference type="STRING" id="1890683.A0A427YER0"/>
<dbReference type="PANTHER" id="PTHR13586:SF0">
    <property type="entry name" value="TRAILER HITCH, ISOFORM H"/>
    <property type="match status" value="1"/>
</dbReference>
<dbReference type="Gene3D" id="2.30.30.100">
    <property type="match status" value="1"/>
</dbReference>
<feature type="region of interest" description="Disordered" evidence="2">
    <location>
        <begin position="215"/>
        <end position="328"/>
    </location>
</feature>
<feature type="compositionally biased region" description="Low complexity" evidence="2">
    <location>
        <begin position="261"/>
        <end position="275"/>
    </location>
</feature>
<evidence type="ECO:0000259" key="3">
    <source>
        <dbReference type="PROSITE" id="PS51513"/>
    </source>
</evidence>
<proteinExistence type="predicted"/>
<feature type="short sequence motif" description="FFD box" evidence="1">
    <location>
        <begin position="293"/>
        <end position="308"/>
    </location>
</feature>
<dbReference type="EMBL" id="RSCD01000013">
    <property type="protein sequence ID" value="RSH89588.1"/>
    <property type="molecule type" value="Genomic_DNA"/>
</dbReference>
<protein>
    <recommendedName>
        <fullName evidence="3">FFD box profile domain-containing protein</fullName>
    </recommendedName>
</protein>
<dbReference type="InterPro" id="IPR010920">
    <property type="entry name" value="LSM_dom_sf"/>
</dbReference>
<dbReference type="InterPro" id="IPR025761">
    <property type="entry name" value="FFD_box"/>
</dbReference>
<dbReference type="PANTHER" id="PTHR13586">
    <property type="entry name" value="SCD6 PROTEIN-RELATED"/>
    <property type="match status" value="1"/>
</dbReference>
<evidence type="ECO:0000256" key="2">
    <source>
        <dbReference type="SAM" id="MobiDB-lite"/>
    </source>
</evidence>
<gene>
    <name evidence="4" type="ORF">EHS25_002139</name>
</gene>
<dbReference type="AlphaFoldDB" id="A0A427YER0"/>
<feature type="compositionally biased region" description="Low complexity" evidence="2">
    <location>
        <begin position="125"/>
        <end position="136"/>
    </location>
</feature>
<feature type="domain" description="FFD box profile" evidence="3">
    <location>
        <begin position="293"/>
        <end position="308"/>
    </location>
</feature>
<evidence type="ECO:0000313" key="4">
    <source>
        <dbReference type="EMBL" id="RSH89588.1"/>
    </source>
</evidence>
<dbReference type="Pfam" id="PF12701">
    <property type="entry name" value="LSM14"/>
    <property type="match status" value="1"/>
</dbReference>
<feature type="compositionally biased region" description="Basic and acidic residues" evidence="2">
    <location>
        <begin position="308"/>
        <end position="321"/>
    </location>
</feature>
<keyword evidence="5" id="KW-1185">Reference proteome</keyword>